<feature type="compositionally biased region" description="Low complexity" evidence="1">
    <location>
        <begin position="64"/>
        <end position="80"/>
    </location>
</feature>
<dbReference type="EMBL" id="NWUF01000005">
    <property type="protein sequence ID" value="PCE43051.1"/>
    <property type="molecule type" value="Genomic_DNA"/>
</dbReference>
<evidence type="ECO:0000256" key="2">
    <source>
        <dbReference type="SAM" id="Phobius"/>
    </source>
</evidence>
<dbReference type="RefSeq" id="WP_066962425.1">
    <property type="nucleotide sequence ID" value="NZ_NWUF01000005.1"/>
</dbReference>
<proteinExistence type="predicted"/>
<keyword evidence="2" id="KW-1133">Transmembrane helix</keyword>
<dbReference type="Proteomes" id="UP000218934">
    <property type="component" value="Unassembled WGS sequence"/>
</dbReference>
<reference evidence="3 4" key="1">
    <citation type="submission" date="2017-09" db="EMBL/GenBank/DDBJ databases">
        <title>The Catabolism of 3,6-Dichlorosalicylic acid is Initiated by the Cytochrome P450 Monooxygenase DsmABC in Rhizorhabdus dicambivorans Ndbn-20.</title>
        <authorList>
            <person name="Na L."/>
        </authorList>
    </citation>
    <scope>NUCLEOTIDE SEQUENCE [LARGE SCALE GENOMIC DNA]</scope>
    <source>
        <strain evidence="3 4">Ndbn-20m</strain>
    </source>
</reference>
<protein>
    <recommendedName>
        <fullName evidence="5">Heme exporter protein D</fullName>
    </recommendedName>
</protein>
<evidence type="ECO:0000313" key="3">
    <source>
        <dbReference type="EMBL" id="PCE43051.1"/>
    </source>
</evidence>
<comment type="caution">
    <text evidence="3">The sequence shown here is derived from an EMBL/GenBank/DDBJ whole genome shotgun (WGS) entry which is preliminary data.</text>
</comment>
<accession>A0A2A4FW85</accession>
<name>A0A2A4FW85_9SPHN</name>
<gene>
    <name evidence="3" type="ORF">COO09_07045</name>
</gene>
<keyword evidence="4" id="KW-1185">Reference proteome</keyword>
<feature type="transmembrane region" description="Helical" evidence="2">
    <location>
        <begin position="6"/>
        <end position="28"/>
    </location>
</feature>
<keyword evidence="2" id="KW-0472">Membrane</keyword>
<evidence type="ECO:0000313" key="4">
    <source>
        <dbReference type="Proteomes" id="UP000218934"/>
    </source>
</evidence>
<organism evidence="3 4">
    <name type="scientific">Rhizorhabdus dicambivorans</name>
    <dbReference type="NCBI Taxonomy" id="1850238"/>
    <lineage>
        <taxon>Bacteria</taxon>
        <taxon>Pseudomonadati</taxon>
        <taxon>Pseudomonadota</taxon>
        <taxon>Alphaproteobacteria</taxon>
        <taxon>Sphingomonadales</taxon>
        <taxon>Sphingomonadaceae</taxon>
        <taxon>Rhizorhabdus</taxon>
    </lineage>
</organism>
<evidence type="ECO:0000256" key="1">
    <source>
        <dbReference type="SAM" id="MobiDB-lite"/>
    </source>
</evidence>
<dbReference type="AlphaFoldDB" id="A0A2A4FW85"/>
<keyword evidence="2" id="KW-0812">Transmembrane</keyword>
<sequence length="80" mass="9445">MYEPVIHWGAIAMFGSILFGWIAINLVMQWHERRKRRLSRGFRSMKSVASRQRERARRVKWADPRPAAARGPAQRNAGWR</sequence>
<dbReference type="OrthoDB" id="7585412at2"/>
<feature type="region of interest" description="Disordered" evidence="1">
    <location>
        <begin position="49"/>
        <end position="80"/>
    </location>
</feature>
<evidence type="ECO:0008006" key="5">
    <source>
        <dbReference type="Google" id="ProtNLM"/>
    </source>
</evidence>